<dbReference type="InterPro" id="IPR004600">
    <property type="entry name" value="TFIIH_Tfb4/GTF2H3"/>
</dbReference>
<evidence type="ECO:0000256" key="4">
    <source>
        <dbReference type="ARBA" id="ARBA00021280"/>
    </source>
</evidence>
<dbReference type="Pfam" id="PF06220">
    <property type="entry name" value="zf-U1"/>
    <property type="match status" value="1"/>
</dbReference>
<keyword evidence="10 14" id="KW-0804">Transcription</keyword>
<evidence type="ECO:0000256" key="10">
    <source>
        <dbReference type="ARBA" id="ARBA00023163"/>
    </source>
</evidence>
<dbReference type="Gene3D" id="3.30.160.60">
    <property type="entry name" value="Classic Zinc Finger"/>
    <property type="match status" value="1"/>
</dbReference>
<evidence type="ECO:0000256" key="12">
    <source>
        <dbReference type="ARBA" id="ARBA00023242"/>
    </source>
</evidence>
<comment type="subcellular location">
    <subcellularLocation>
        <location evidence="2 14">Nucleus</location>
    </subcellularLocation>
</comment>
<dbReference type="GO" id="GO:0006355">
    <property type="term" value="P:regulation of DNA-templated transcription"/>
    <property type="evidence" value="ECO:0007669"/>
    <property type="project" value="InterPro"/>
</dbReference>
<dbReference type="InterPro" id="IPR013085">
    <property type="entry name" value="U1-CZ_Znf_C2H2"/>
</dbReference>
<dbReference type="EMBL" id="BPWL01000001">
    <property type="protein sequence ID" value="GJJ06273.1"/>
    <property type="molecule type" value="Genomic_DNA"/>
</dbReference>
<evidence type="ECO:0000313" key="17">
    <source>
        <dbReference type="EMBL" id="GJJ06273.1"/>
    </source>
</evidence>
<dbReference type="GO" id="GO:0008270">
    <property type="term" value="F:zinc ion binding"/>
    <property type="evidence" value="ECO:0007669"/>
    <property type="project" value="UniProtKB-KW"/>
</dbReference>
<dbReference type="GO" id="GO:0006289">
    <property type="term" value="P:nucleotide-excision repair"/>
    <property type="evidence" value="ECO:0007669"/>
    <property type="project" value="UniProtKB-UniRule"/>
</dbReference>
<proteinExistence type="inferred from homology"/>
<dbReference type="SMART" id="SM00451">
    <property type="entry name" value="ZnF_U1"/>
    <property type="match status" value="1"/>
</dbReference>
<keyword evidence="8 14" id="KW-0862">Zinc</keyword>
<feature type="region of interest" description="Disordered" evidence="15">
    <location>
        <begin position="144"/>
        <end position="187"/>
    </location>
</feature>
<keyword evidence="5 14" id="KW-0479">Metal-binding</keyword>
<keyword evidence="12 14" id="KW-0539">Nucleus</keyword>
<dbReference type="Proteomes" id="UP001050691">
    <property type="component" value="Unassembled WGS sequence"/>
</dbReference>
<dbReference type="SUPFAM" id="SSF57667">
    <property type="entry name" value="beta-beta-alpha zinc fingers"/>
    <property type="match status" value="1"/>
</dbReference>
<evidence type="ECO:0000256" key="13">
    <source>
        <dbReference type="ARBA" id="ARBA00033341"/>
    </source>
</evidence>
<keyword evidence="7 14" id="KW-0863">Zinc-finger</keyword>
<evidence type="ECO:0000256" key="6">
    <source>
        <dbReference type="ARBA" id="ARBA00022763"/>
    </source>
</evidence>
<dbReference type="PANTHER" id="PTHR12831">
    <property type="entry name" value="TRANSCRIPTION INITIATION FACTOR IIH TFIIH , POLYPEPTIDE 3-RELATED"/>
    <property type="match status" value="1"/>
</dbReference>
<keyword evidence="11 14" id="KW-0234">DNA repair</keyword>
<organism evidence="17 18">
    <name type="scientific">Clathrus columnatus</name>
    <dbReference type="NCBI Taxonomy" id="1419009"/>
    <lineage>
        <taxon>Eukaryota</taxon>
        <taxon>Fungi</taxon>
        <taxon>Dikarya</taxon>
        <taxon>Basidiomycota</taxon>
        <taxon>Agaricomycotina</taxon>
        <taxon>Agaricomycetes</taxon>
        <taxon>Phallomycetidae</taxon>
        <taxon>Phallales</taxon>
        <taxon>Clathraceae</taxon>
        <taxon>Clathrus</taxon>
    </lineage>
</organism>
<reference evidence="17" key="1">
    <citation type="submission" date="2021-10" db="EMBL/GenBank/DDBJ databases">
        <title>De novo Genome Assembly of Clathrus columnatus (Basidiomycota, Fungi) Using Illumina and Nanopore Sequence Data.</title>
        <authorList>
            <person name="Ogiso-Tanaka E."/>
            <person name="Itagaki H."/>
            <person name="Hosoya T."/>
            <person name="Hosaka K."/>
        </authorList>
    </citation>
    <scope>NUCLEOTIDE SEQUENCE</scope>
    <source>
        <strain evidence="17">MO-923</strain>
    </source>
</reference>
<comment type="function">
    <text evidence="1 14">Component of the general transcription and DNA repair factor IIH (TFIIH) core complex, which is involved in general and transcription-coupled nucleotide excision repair (NER) of damaged DNA and, when complexed to TFIIK, in RNA transcription by RNA polymerase II. In NER, TFIIH acts by opening DNA around the lesion to allow the excision of the damaged oligonucleotide and its replacement by a new DNA fragment. In transcription, TFIIH has an essential role in transcription initiation. When the pre-initiation complex (PIC) has been established, TFIIH is required for promoter opening and promoter escape. Phosphorylation of the C-terminal tail (CTD) of the largest subunit of RNA polymerase II by the kinase module TFIIK controls the initiation of transcription.</text>
</comment>
<dbReference type="PROSITE" id="PS50171">
    <property type="entry name" value="ZF_MATRIN"/>
    <property type="match status" value="1"/>
</dbReference>
<evidence type="ECO:0000256" key="3">
    <source>
        <dbReference type="ARBA" id="ARBA00005273"/>
    </source>
</evidence>
<keyword evidence="18" id="KW-1185">Reference proteome</keyword>
<dbReference type="AlphaFoldDB" id="A0AAV4ZYL4"/>
<name>A0AAV4ZYL4_9AGAM</name>
<dbReference type="Gene3D" id="3.40.50.410">
    <property type="entry name" value="von Willebrand factor, type A domain"/>
    <property type="match status" value="1"/>
</dbReference>
<feature type="region of interest" description="Disordered" evidence="15">
    <location>
        <begin position="83"/>
        <end position="111"/>
    </location>
</feature>
<gene>
    <name evidence="17" type="ORF">Clacol_000464</name>
</gene>
<evidence type="ECO:0000256" key="8">
    <source>
        <dbReference type="ARBA" id="ARBA00022833"/>
    </source>
</evidence>
<dbReference type="InterPro" id="IPR003604">
    <property type="entry name" value="Matrin/U1-like-C_Znf_C2H2"/>
</dbReference>
<evidence type="ECO:0000256" key="14">
    <source>
        <dbReference type="RuleBase" id="RU368090"/>
    </source>
</evidence>
<keyword evidence="6 14" id="KW-0227">DNA damage</keyword>
<evidence type="ECO:0000256" key="11">
    <source>
        <dbReference type="ARBA" id="ARBA00023204"/>
    </source>
</evidence>
<dbReference type="InterPro" id="IPR036236">
    <property type="entry name" value="Znf_C2H2_sf"/>
</dbReference>
<keyword evidence="9 14" id="KW-0805">Transcription regulation</keyword>
<evidence type="ECO:0000256" key="1">
    <source>
        <dbReference type="ARBA" id="ARBA00002817"/>
    </source>
</evidence>
<feature type="domain" description="Matrin-type" evidence="16">
    <location>
        <begin position="11"/>
        <end position="42"/>
    </location>
</feature>
<dbReference type="Pfam" id="PF03850">
    <property type="entry name" value="Tfb4"/>
    <property type="match status" value="1"/>
</dbReference>
<dbReference type="InterPro" id="IPR000690">
    <property type="entry name" value="Matrin/U1-C_Znf_C2H2"/>
</dbReference>
<dbReference type="GO" id="GO:0003676">
    <property type="term" value="F:nucleic acid binding"/>
    <property type="evidence" value="ECO:0007669"/>
    <property type="project" value="InterPro"/>
</dbReference>
<evidence type="ECO:0000256" key="9">
    <source>
        <dbReference type="ARBA" id="ARBA00023015"/>
    </source>
</evidence>
<dbReference type="GO" id="GO:0005675">
    <property type="term" value="C:transcription factor TFIIH holo complex"/>
    <property type="evidence" value="ECO:0007669"/>
    <property type="project" value="UniProtKB-UniRule"/>
</dbReference>
<dbReference type="GO" id="GO:0000439">
    <property type="term" value="C:transcription factor TFIIH core complex"/>
    <property type="evidence" value="ECO:0007669"/>
    <property type="project" value="UniProtKB-UniRule"/>
</dbReference>
<accession>A0AAV4ZYL4</accession>
<evidence type="ECO:0000256" key="7">
    <source>
        <dbReference type="ARBA" id="ARBA00022771"/>
    </source>
</evidence>
<dbReference type="InterPro" id="IPR036465">
    <property type="entry name" value="vWFA_dom_sf"/>
</dbReference>
<protein>
    <recommendedName>
        <fullName evidence="4 14">General transcription and DNA repair factor IIH subunit TFB4</fullName>
        <shortName evidence="14">TFIIH subunit TFB4</shortName>
    </recommendedName>
    <alternativeName>
        <fullName evidence="13 14">RNA polymerase II transcription factor B subunit 4</fullName>
    </alternativeName>
</protein>
<evidence type="ECO:0000313" key="18">
    <source>
        <dbReference type="Proteomes" id="UP001050691"/>
    </source>
</evidence>
<feature type="compositionally biased region" description="Low complexity" evidence="15">
    <location>
        <begin position="85"/>
        <end position="99"/>
    </location>
</feature>
<comment type="similarity">
    <text evidence="3 14">Belongs to the TFB4 family.</text>
</comment>
<sequence>MSEYWVSKKKYWCQYCETFIADDAPSRTQHENGLRHKGNKERYIRSLYKTGIKKKQDLEEEKREMKLVEAAAQAAFSKDVSSGLIPASKSIPPDASSSKPKPKPVKSTDPFANYTTAASLGIEDPNADFEAAEKLRKSEGTAGDWVAVVPPPPPLPSEIEGTETELKPTVGETRKREEEPVDDEDTRRFKLRKKTVAVGLGEIYDPGIITIKPRKEDVAKEELSNGNKNDPLIVATEKPVWVSRGWKKAGEPAAATTTTTPLEESLSRVVEEDSKVKIESTDILAELSETHHEEPVIQDQISEKVKKEEERNVVLSESQPSSFFRKRKWHLCSTSQHPLPLDVFLSHLLTFLNSHIALKHENTLAVFAALPGKSAMLFSSADMVVGNITEAADSNTYQPFRTVDSFVVRGISEHIDAIDKTKEEDINRLNQTITEKVTTTDLKVTDSRILIISVSPDLSSSYISLMNAIFSAQKLKVPIDVCKLYGPDTVFLQQAAHLTGGSYLYLEQKEALLQYLIMTFLPPRKLRQYLATPTQDRVDFRAACFCHKNIVDVGFVCSVCLSIPPLMICLKYQFFVSPSLFAQPAAQRITEQSFQ</sequence>
<evidence type="ECO:0000256" key="2">
    <source>
        <dbReference type="ARBA" id="ARBA00004123"/>
    </source>
</evidence>
<comment type="caution">
    <text evidence="17">The sequence shown here is derived from an EMBL/GenBank/DDBJ whole genome shotgun (WGS) entry which is preliminary data.</text>
</comment>
<evidence type="ECO:0000259" key="16">
    <source>
        <dbReference type="PROSITE" id="PS50171"/>
    </source>
</evidence>
<dbReference type="PANTHER" id="PTHR12831:SF0">
    <property type="entry name" value="GENERAL TRANSCRIPTION FACTOR IIH SUBUNIT 3"/>
    <property type="match status" value="1"/>
</dbReference>
<comment type="subunit">
    <text evidence="14">Component of the 7-subunit TFIIH core complex composed of XPB/SSL2, XPD/RAD3, SSL1, TFB1, TFB2, TFB4 and TFB5, which is active in NER. The core complex associates with the 3-subunit CTD-kinase module TFIIK composed of CCL1, KIN28 and TFB3 to form the 10-subunit holoenzyme (holo-TFIIH) active in transcription.</text>
</comment>
<evidence type="ECO:0000256" key="15">
    <source>
        <dbReference type="SAM" id="MobiDB-lite"/>
    </source>
</evidence>
<evidence type="ECO:0000256" key="5">
    <source>
        <dbReference type="ARBA" id="ARBA00022723"/>
    </source>
</evidence>